<dbReference type="STRING" id="115783.SAMN02745119_02633"/>
<feature type="chain" id="PRO_5012978852" description="YfiR family protein" evidence="1">
    <location>
        <begin position="29"/>
        <end position="184"/>
    </location>
</feature>
<sequence>MSSTCLTYPLISLLLFASLLVQTPTASAQEPDEYQIKAAMTYNMLRFMDWPDDNLPGQAAQMTICVAGKGPLGSAMGSLQGKTVKNRIITIQQLSSPPNTSGCEVLILSDLEQASRAGLLEKTRTAPILTVADSKGFARSGGVVGFVLQQGKIRFEINQAAAQRHRLRISAQLLKLAQIVTESP</sequence>
<evidence type="ECO:0000313" key="2">
    <source>
        <dbReference type="EMBL" id="SKA09527.1"/>
    </source>
</evidence>
<evidence type="ECO:0000256" key="1">
    <source>
        <dbReference type="SAM" id="SignalP"/>
    </source>
</evidence>
<gene>
    <name evidence="2" type="ORF">SAMN02745119_02633</name>
</gene>
<keyword evidence="3" id="KW-1185">Reference proteome</keyword>
<dbReference type="EMBL" id="FUWR01000016">
    <property type="protein sequence ID" value="SKA09527.1"/>
    <property type="molecule type" value="Genomic_DNA"/>
</dbReference>
<evidence type="ECO:0000313" key="3">
    <source>
        <dbReference type="Proteomes" id="UP000190102"/>
    </source>
</evidence>
<feature type="signal peptide" evidence="1">
    <location>
        <begin position="1"/>
        <end position="28"/>
    </location>
</feature>
<evidence type="ECO:0008006" key="4">
    <source>
        <dbReference type="Google" id="ProtNLM"/>
    </source>
</evidence>
<organism evidence="2 3">
    <name type="scientific">Trichlorobacter thiogenes</name>
    <dbReference type="NCBI Taxonomy" id="115783"/>
    <lineage>
        <taxon>Bacteria</taxon>
        <taxon>Pseudomonadati</taxon>
        <taxon>Thermodesulfobacteriota</taxon>
        <taxon>Desulfuromonadia</taxon>
        <taxon>Geobacterales</taxon>
        <taxon>Geobacteraceae</taxon>
        <taxon>Trichlorobacter</taxon>
    </lineage>
</organism>
<accession>A0A1T4R0W9</accession>
<dbReference type="Pfam" id="PF13689">
    <property type="entry name" value="DUF4154"/>
    <property type="match status" value="1"/>
</dbReference>
<dbReference type="OrthoDB" id="9803365at2"/>
<dbReference type="AlphaFoldDB" id="A0A1T4R0W9"/>
<dbReference type="Proteomes" id="UP000190102">
    <property type="component" value="Unassembled WGS sequence"/>
</dbReference>
<dbReference type="RefSeq" id="WP_078790884.1">
    <property type="nucleotide sequence ID" value="NZ_FUWR01000016.1"/>
</dbReference>
<protein>
    <recommendedName>
        <fullName evidence="4">YfiR family protein</fullName>
    </recommendedName>
</protein>
<proteinExistence type="predicted"/>
<reference evidence="3" key="1">
    <citation type="submission" date="2017-02" db="EMBL/GenBank/DDBJ databases">
        <authorList>
            <person name="Varghese N."/>
            <person name="Submissions S."/>
        </authorList>
    </citation>
    <scope>NUCLEOTIDE SEQUENCE [LARGE SCALE GENOMIC DNA]</scope>
    <source>
        <strain evidence="3">ATCC BAA-34</strain>
    </source>
</reference>
<dbReference type="InterPro" id="IPR025293">
    <property type="entry name" value="YfiR/HmsC-like"/>
</dbReference>
<name>A0A1T4R0W9_9BACT</name>
<keyword evidence="1" id="KW-0732">Signal</keyword>